<dbReference type="PANTHER" id="PTHR30502">
    <property type="entry name" value="2-KETO-3-DEOXY-L-RHAMNONATE ALDOLASE"/>
    <property type="match status" value="1"/>
</dbReference>
<evidence type="ECO:0000256" key="3">
    <source>
        <dbReference type="ARBA" id="ARBA00023239"/>
    </source>
</evidence>
<gene>
    <name evidence="5" type="ORF">FS320_35450</name>
</gene>
<dbReference type="GO" id="GO:0046872">
    <property type="term" value="F:metal ion binding"/>
    <property type="evidence" value="ECO:0007669"/>
    <property type="project" value="UniProtKB-KW"/>
</dbReference>
<dbReference type="PANTHER" id="PTHR30502:SF0">
    <property type="entry name" value="PHOSPHOENOLPYRUVATE CARBOXYLASE FAMILY PROTEIN"/>
    <property type="match status" value="1"/>
</dbReference>
<evidence type="ECO:0000313" key="6">
    <source>
        <dbReference type="Proteomes" id="UP000403266"/>
    </source>
</evidence>
<dbReference type="Proteomes" id="UP000403266">
    <property type="component" value="Unassembled WGS sequence"/>
</dbReference>
<keyword evidence="3" id="KW-0456">Lyase</keyword>
<reference evidence="5 6" key="1">
    <citation type="journal article" date="2019" name="Syst. Appl. Microbiol.">
        <title>Microvirga tunisiensis sp. nov., a root nodule symbiotic bacterium isolated from Lupinus micranthus and L. luteus grown in Northern Tunisia.</title>
        <authorList>
            <person name="Msaddak A."/>
            <person name="Rejili M."/>
            <person name="Duran D."/>
            <person name="Mars M."/>
            <person name="Palacios J.M."/>
            <person name="Ruiz-Argueso T."/>
            <person name="Rey L."/>
            <person name="Imperial J."/>
        </authorList>
    </citation>
    <scope>NUCLEOTIDE SEQUENCE [LARGE SCALE GENOMIC DNA]</scope>
    <source>
        <strain evidence="5 6">Lmie10</strain>
    </source>
</reference>
<dbReference type="InterPro" id="IPR005000">
    <property type="entry name" value="Aldolase/citrate-lyase_domain"/>
</dbReference>
<dbReference type="EMBL" id="VOSK01000326">
    <property type="protein sequence ID" value="MPR30200.1"/>
    <property type="molecule type" value="Genomic_DNA"/>
</dbReference>
<dbReference type="GO" id="GO:0016832">
    <property type="term" value="F:aldehyde-lyase activity"/>
    <property type="evidence" value="ECO:0007669"/>
    <property type="project" value="TreeGrafter"/>
</dbReference>
<dbReference type="OrthoDB" id="9802624at2"/>
<organism evidence="5 6">
    <name type="scientific">Microvirga tunisiensis</name>
    <dbReference type="NCBI Taxonomy" id="2108360"/>
    <lineage>
        <taxon>Bacteria</taxon>
        <taxon>Pseudomonadati</taxon>
        <taxon>Pseudomonadota</taxon>
        <taxon>Alphaproteobacteria</taxon>
        <taxon>Hyphomicrobiales</taxon>
        <taxon>Methylobacteriaceae</taxon>
        <taxon>Microvirga</taxon>
    </lineage>
</organism>
<feature type="domain" description="HpcH/HpaI aldolase/citrate lyase" evidence="4">
    <location>
        <begin position="23"/>
        <end position="241"/>
    </location>
</feature>
<evidence type="ECO:0000256" key="2">
    <source>
        <dbReference type="ARBA" id="ARBA00022723"/>
    </source>
</evidence>
<dbReference type="Gene3D" id="3.20.20.60">
    <property type="entry name" value="Phosphoenolpyruvate-binding domains"/>
    <property type="match status" value="1"/>
</dbReference>
<dbReference type="GO" id="GO:0005737">
    <property type="term" value="C:cytoplasm"/>
    <property type="evidence" value="ECO:0007669"/>
    <property type="project" value="TreeGrafter"/>
</dbReference>
<keyword evidence="6" id="KW-1185">Reference proteome</keyword>
<proteinExistence type="inferred from homology"/>
<dbReference type="AlphaFoldDB" id="A0A5N7MU53"/>
<comment type="caution">
    <text evidence="5">The sequence shown here is derived from an EMBL/GenBank/DDBJ whole genome shotgun (WGS) entry which is preliminary data.</text>
</comment>
<dbReference type="InterPro" id="IPR040442">
    <property type="entry name" value="Pyrv_kinase-like_dom_sf"/>
</dbReference>
<evidence type="ECO:0000256" key="1">
    <source>
        <dbReference type="ARBA" id="ARBA00005568"/>
    </source>
</evidence>
<comment type="similarity">
    <text evidence="1">Belongs to the HpcH/HpaI aldolase family.</text>
</comment>
<name>A0A5N7MU53_9HYPH</name>
<dbReference type="InterPro" id="IPR050251">
    <property type="entry name" value="HpcH-HpaI_aldolase"/>
</dbReference>
<dbReference type="InterPro" id="IPR015813">
    <property type="entry name" value="Pyrv/PenolPyrv_kinase-like_dom"/>
</dbReference>
<keyword evidence="2" id="KW-0479">Metal-binding</keyword>
<evidence type="ECO:0000313" key="5">
    <source>
        <dbReference type="EMBL" id="MPR30200.1"/>
    </source>
</evidence>
<protein>
    <submittedName>
        <fullName evidence="5">Aldolase</fullName>
    </submittedName>
</protein>
<evidence type="ECO:0000259" key="4">
    <source>
        <dbReference type="Pfam" id="PF03328"/>
    </source>
</evidence>
<sequence length="260" mass="26603">MTRARSTPETFRHRLVSGEHLVGTFIKTPTCHSIEILGGVGFDFVVIDEEHAPFDRSAIDIGLLAARAAGTAGLVRVAQPTAANILSVLDSGAAGVLVPHVSSPAKAKDIAAACRYRGGRRGFSNSPRAGGYGALSMWPHVDAADAATTVIAMIEDAEALDGIDAILAVEGIDGIFLGRGDLTVALGADAMDAPMVRAAIERVTQAARAARKPICAMAGSTADAAALQALGVTAFIVASDQGFLRQAAAKALTDFAALTA</sequence>
<dbReference type="SUPFAM" id="SSF51621">
    <property type="entry name" value="Phosphoenolpyruvate/pyruvate domain"/>
    <property type="match status" value="1"/>
</dbReference>
<accession>A0A5N7MU53</accession>
<dbReference type="Pfam" id="PF03328">
    <property type="entry name" value="HpcH_HpaI"/>
    <property type="match status" value="1"/>
</dbReference>